<reference evidence="3" key="1">
    <citation type="journal article" date="2009" name="Science">
        <title>The B73 maize genome: complexity, diversity, and dynamics.</title>
        <authorList>
            <person name="Schnable P.S."/>
            <person name="Ware D."/>
            <person name="Fulton R.S."/>
            <person name="Stein J.C."/>
            <person name="Wei F."/>
            <person name="Pasternak S."/>
            <person name="Liang C."/>
            <person name="Zhang J."/>
            <person name="Fulton L."/>
            <person name="Graves T.A."/>
            <person name="Minx P."/>
            <person name="Reily A.D."/>
            <person name="Courtney L."/>
            <person name="Kruchowski S.S."/>
            <person name="Tomlinson C."/>
            <person name="Strong C."/>
            <person name="Delehaunty K."/>
            <person name="Fronick C."/>
            <person name="Courtney B."/>
            <person name="Rock S.M."/>
            <person name="Belter E."/>
            <person name="Du F."/>
            <person name="Kim K."/>
            <person name="Abbott R.M."/>
            <person name="Cotton M."/>
            <person name="Levy A."/>
            <person name="Marchetto P."/>
            <person name="Ochoa K."/>
            <person name="Jackson S.M."/>
            <person name="Gillam B."/>
            <person name="Chen W."/>
            <person name="Yan L."/>
            <person name="Higginbotham J."/>
            <person name="Cardenas M."/>
            <person name="Waligorski J."/>
            <person name="Applebaum E."/>
            <person name="Phelps L."/>
            <person name="Falcone J."/>
            <person name="Kanchi K."/>
            <person name="Thane T."/>
            <person name="Scimone A."/>
            <person name="Thane N."/>
            <person name="Henke J."/>
            <person name="Wang T."/>
            <person name="Ruppert J."/>
            <person name="Shah N."/>
            <person name="Rotter K."/>
            <person name="Hodges J."/>
            <person name="Ingenthron E."/>
            <person name="Cordes M."/>
            <person name="Kohlberg S."/>
            <person name="Sgro J."/>
            <person name="Delgado B."/>
            <person name="Mead K."/>
            <person name="Chinwalla A."/>
            <person name="Leonard S."/>
            <person name="Crouse K."/>
            <person name="Collura K."/>
            <person name="Kudrna D."/>
            <person name="Currie J."/>
            <person name="He R."/>
            <person name="Angelova A."/>
            <person name="Rajasekar S."/>
            <person name="Mueller T."/>
            <person name="Lomeli R."/>
            <person name="Scara G."/>
            <person name="Ko A."/>
            <person name="Delaney K."/>
            <person name="Wissotski M."/>
            <person name="Lopez G."/>
            <person name="Campos D."/>
            <person name="Braidotti M."/>
            <person name="Ashley E."/>
            <person name="Golser W."/>
            <person name="Kim H."/>
            <person name="Lee S."/>
            <person name="Lin J."/>
            <person name="Dujmic Z."/>
            <person name="Kim W."/>
            <person name="Talag J."/>
            <person name="Zuccolo A."/>
            <person name="Fan C."/>
            <person name="Sebastian A."/>
            <person name="Kramer M."/>
            <person name="Spiegel L."/>
            <person name="Nascimento L."/>
            <person name="Zutavern T."/>
            <person name="Miller B."/>
            <person name="Ambroise C."/>
            <person name="Muller S."/>
            <person name="Spooner W."/>
            <person name="Narechania A."/>
            <person name="Ren L."/>
            <person name="Wei S."/>
            <person name="Kumari S."/>
            <person name="Faga B."/>
            <person name="Levy M.J."/>
            <person name="McMahan L."/>
            <person name="Van Buren P."/>
            <person name="Vaughn M.W."/>
            <person name="Ying K."/>
            <person name="Yeh C.-T."/>
            <person name="Emrich S.J."/>
            <person name="Jia Y."/>
            <person name="Kalyanaraman A."/>
            <person name="Hsia A.-P."/>
            <person name="Barbazuk W.B."/>
            <person name="Baucom R.S."/>
            <person name="Brutnell T.P."/>
            <person name="Carpita N.C."/>
            <person name="Chaparro C."/>
            <person name="Chia J.-M."/>
            <person name="Deragon J.-M."/>
            <person name="Estill J.C."/>
            <person name="Fu Y."/>
            <person name="Jeddeloh J.A."/>
            <person name="Han Y."/>
            <person name="Lee H."/>
            <person name="Li P."/>
            <person name="Lisch D.R."/>
            <person name="Liu S."/>
            <person name="Liu Z."/>
            <person name="Nagel D.H."/>
            <person name="McCann M.C."/>
            <person name="SanMiguel P."/>
            <person name="Myers A.M."/>
            <person name="Nettleton D."/>
            <person name="Nguyen J."/>
            <person name="Penning B.W."/>
            <person name="Ponnala L."/>
            <person name="Schneider K.L."/>
            <person name="Schwartz D.C."/>
            <person name="Sharma A."/>
            <person name="Soderlund C."/>
            <person name="Springer N.M."/>
            <person name="Sun Q."/>
            <person name="Wang H."/>
            <person name="Waterman M."/>
            <person name="Westerman R."/>
            <person name="Wolfgruber T.K."/>
            <person name="Yang L."/>
            <person name="Yu Y."/>
            <person name="Zhang L."/>
            <person name="Zhou S."/>
            <person name="Zhu Q."/>
            <person name="Bennetzen J.L."/>
            <person name="Dawe R.K."/>
            <person name="Jiang J."/>
            <person name="Jiang N."/>
            <person name="Presting G.G."/>
            <person name="Wessler S.R."/>
            <person name="Aluru S."/>
            <person name="Martienssen R.A."/>
            <person name="Clifton S.W."/>
            <person name="McCombie W.R."/>
            <person name="Wing R.A."/>
            <person name="Wilson R.K."/>
        </authorList>
    </citation>
    <scope>NUCLEOTIDE SEQUENCE [LARGE SCALE GENOMIC DNA]</scope>
    <source>
        <strain evidence="3">cv. B73</strain>
    </source>
</reference>
<dbReference type="Gramene" id="Zm00001eb397160_T001">
    <property type="protein sequence ID" value="Zm00001eb397160_P001"/>
    <property type="gene ID" value="Zm00001eb397160"/>
</dbReference>
<sequence>MTDPPVLVSSIPLLQSEAAKPGFHSDPIPTPTDLLRKQKTETEQAATYAAGDDDSSNDGHEGEVGDPRLALDGHDVREDGGKEGRGGADGLVEGDGEVAQRDVPGDDGAAEDEAERGDLGELDAGAHELHGHDAQPGDGGVGEQGAGGHVAHGEEDGVLEAVVAEEVLVEQEHADVGGVPGRD</sequence>
<feature type="region of interest" description="Disordered" evidence="1">
    <location>
        <begin position="15"/>
        <end position="152"/>
    </location>
</feature>
<evidence type="ECO:0000256" key="1">
    <source>
        <dbReference type="SAM" id="MobiDB-lite"/>
    </source>
</evidence>
<evidence type="ECO:0000313" key="2">
    <source>
        <dbReference type="EnsemblPlants" id="Zm00001eb397160_P001"/>
    </source>
</evidence>
<dbReference type="Proteomes" id="UP000007305">
    <property type="component" value="Chromosome 9"/>
</dbReference>
<dbReference type="InParanoid" id="A0A804RB18"/>
<reference evidence="2" key="2">
    <citation type="submission" date="2019-07" db="EMBL/GenBank/DDBJ databases">
        <authorList>
            <person name="Seetharam A."/>
            <person name="Woodhouse M."/>
            <person name="Cannon E."/>
        </authorList>
    </citation>
    <scope>NUCLEOTIDE SEQUENCE [LARGE SCALE GENOMIC DNA]</scope>
    <source>
        <strain evidence="2">cv. B73</strain>
    </source>
</reference>
<proteinExistence type="predicted"/>
<dbReference type="FunCoup" id="A0A804RB18">
    <property type="interactions" value="21"/>
</dbReference>
<accession>A0A804RB18</accession>
<dbReference type="AlphaFoldDB" id="A0A804RB18"/>
<protein>
    <submittedName>
        <fullName evidence="2">Uncharacterized protein</fullName>
    </submittedName>
</protein>
<keyword evidence="3" id="KW-1185">Reference proteome</keyword>
<reference evidence="2" key="3">
    <citation type="submission" date="2021-05" db="UniProtKB">
        <authorList>
            <consortium name="EnsemblPlants"/>
        </authorList>
    </citation>
    <scope>IDENTIFICATION</scope>
    <source>
        <strain evidence="2">cv. B73</strain>
    </source>
</reference>
<feature type="compositionally biased region" description="Gly residues" evidence="1">
    <location>
        <begin position="137"/>
        <end position="150"/>
    </location>
</feature>
<feature type="compositionally biased region" description="Basic and acidic residues" evidence="1">
    <location>
        <begin position="116"/>
        <end position="135"/>
    </location>
</feature>
<dbReference type="EnsemblPlants" id="Zm00001eb397160_T001">
    <property type="protein sequence ID" value="Zm00001eb397160_P001"/>
    <property type="gene ID" value="Zm00001eb397160"/>
</dbReference>
<feature type="compositionally biased region" description="Basic and acidic residues" evidence="1">
    <location>
        <begin position="57"/>
        <end position="86"/>
    </location>
</feature>
<organism evidence="2 3">
    <name type="scientific">Zea mays</name>
    <name type="common">Maize</name>
    <dbReference type="NCBI Taxonomy" id="4577"/>
    <lineage>
        <taxon>Eukaryota</taxon>
        <taxon>Viridiplantae</taxon>
        <taxon>Streptophyta</taxon>
        <taxon>Embryophyta</taxon>
        <taxon>Tracheophyta</taxon>
        <taxon>Spermatophyta</taxon>
        <taxon>Magnoliopsida</taxon>
        <taxon>Liliopsida</taxon>
        <taxon>Poales</taxon>
        <taxon>Poaceae</taxon>
        <taxon>PACMAD clade</taxon>
        <taxon>Panicoideae</taxon>
        <taxon>Andropogonodae</taxon>
        <taxon>Andropogoneae</taxon>
        <taxon>Tripsacinae</taxon>
        <taxon>Zea</taxon>
    </lineage>
</organism>
<name>A0A804RB18_MAIZE</name>
<evidence type="ECO:0000313" key="3">
    <source>
        <dbReference type="Proteomes" id="UP000007305"/>
    </source>
</evidence>